<feature type="compositionally biased region" description="Low complexity" evidence="1">
    <location>
        <begin position="33"/>
        <end position="45"/>
    </location>
</feature>
<feature type="compositionally biased region" description="Pro residues" evidence="1">
    <location>
        <begin position="81"/>
        <end position="111"/>
    </location>
</feature>
<keyword evidence="2" id="KW-0732">Signal</keyword>
<evidence type="ECO:0000256" key="1">
    <source>
        <dbReference type="SAM" id="MobiDB-lite"/>
    </source>
</evidence>
<feature type="chain" id="PRO_5046840857" evidence="2">
    <location>
        <begin position="17"/>
        <end position="164"/>
    </location>
</feature>
<gene>
    <name evidence="3" type="ORF">MAR_007338</name>
</gene>
<feature type="compositionally biased region" description="Pro residues" evidence="1">
    <location>
        <begin position="126"/>
        <end position="154"/>
    </location>
</feature>
<sequence>MKVLLVTLTCLALCHAQAPATRTKSRRGPPPSWKAAAPPASAGAPIKYRPFAPPPRRNDVKDVRDNFGRRLPVLEPAPLSAYPPPPSPMIRGPPPPRRFVNPPIPRNPLPPVRTKSIGFIGRPIVDVPPPMVPVTDPPTPPPTYPPQVYEPPSPDANKEEEEES</sequence>
<feature type="signal peptide" evidence="2">
    <location>
        <begin position="1"/>
        <end position="16"/>
    </location>
</feature>
<accession>A0ABY7DB27</accession>
<dbReference type="Proteomes" id="UP001164746">
    <property type="component" value="Chromosome 1"/>
</dbReference>
<dbReference type="EMBL" id="CP111012">
    <property type="protein sequence ID" value="WAQ94867.1"/>
    <property type="molecule type" value="Genomic_DNA"/>
</dbReference>
<evidence type="ECO:0000256" key="2">
    <source>
        <dbReference type="SAM" id="SignalP"/>
    </source>
</evidence>
<proteinExistence type="predicted"/>
<organism evidence="3 4">
    <name type="scientific">Mya arenaria</name>
    <name type="common">Soft-shell clam</name>
    <dbReference type="NCBI Taxonomy" id="6604"/>
    <lineage>
        <taxon>Eukaryota</taxon>
        <taxon>Metazoa</taxon>
        <taxon>Spiralia</taxon>
        <taxon>Lophotrochozoa</taxon>
        <taxon>Mollusca</taxon>
        <taxon>Bivalvia</taxon>
        <taxon>Autobranchia</taxon>
        <taxon>Heteroconchia</taxon>
        <taxon>Euheterodonta</taxon>
        <taxon>Imparidentia</taxon>
        <taxon>Neoheterodontei</taxon>
        <taxon>Myida</taxon>
        <taxon>Myoidea</taxon>
        <taxon>Myidae</taxon>
        <taxon>Mya</taxon>
    </lineage>
</organism>
<evidence type="ECO:0000313" key="3">
    <source>
        <dbReference type="EMBL" id="WAQ94867.1"/>
    </source>
</evidence>
<reference evidence="3" key="1">
    <citation type="submission" date="2022-11" db="EMBL/GenBank/DDBJ databases">
        <title>Centuries of genome instability and evolution in soft-shell clam transmissible cancer (bioRxiv).</title>
        <authorList>
            <person name="Hart S.F.M."/>
            <person name="Yonemitsu M.A."/>
            <person name="Giersch R.M."/>
            <person name="Beal B.F."/>
            <person name="Arriagada G."/>
            <person name="Davis B.W."/>
            <person name="Ostrander E.A."/>
            <person name="Goff S.P."/>
            <person name="Metzger M.J."/>
        </authorList>
    </citation>
    <scope>NUCLEOTIDE SEQUENCE</scope>
    <source>
        <strain evidence="3">MELC-2E11</strain>
        <tissue evidence="3">Siphon/mantle</tissue>
    </source>
</reference>
<name>A0ABY7DB27_MYAAR</name>
<feature type="compositionally biased region" description="Basic and acidic residues" evidence="1">
    <location>
        <begin position="56"/>
        <end position="68"/>
    </location>
</feature>
<keyword evidence="4" id="KW-1185">Reference proteome</keyword>
<feature type="region of interest" description="Disordered" evidence="1">
    <location>
        <begin position="17"/>
        <end position="164"/>
    </location>
</feature>
<protein>
    <submittedName>
        <fullName evidence="3">Uncharacterized protein</fullName>
    </submittedName>
</protein>
<evidence type="ECO:0000313" key="4">
    <source>
        <dbReference type="Proteomes" id="UP001164746"/>
    </source>
</evidence>
<dbReference type="PRINTS" id="PR01217">
    <property type="entry name" value="PRICHEXTENSN"/>
</dbReference>